<accession>A0A9P5SAB7</accession>
<evidence type="ECO:0000313" key="2">
    <source>
        <dbReference type="EMBL" id="KAF9309606.1"/>
    </source>
</evidence>
<comment type="caution">
    <text evidence="2">The sequence shown here is derived from an EMBL/GenBank/DDBJ whole genome shotgun (WGS) entry which is preliminary data.</text>
</comment>
<proteinExistence type="predicted"/>
<sequence>PNAPDIVEKNQFESDKPDDIKSFTEMLSYWEKQSSKGGEIAKQITQIRHSMGLEKEDLEMASPNQTPNGTGSSGSHGSGKGVKGKLDLIIPRHGGGGDPGVPGG</sequence>
<protein>
    <submittedName>
        <fullName evidence="2">Uncharacterized protein</fullName>
    </submittedName>
</protein>
<feature type="compositionally biased region" description="Gly residues" evidence="1">
    <location>
        <begin position="71"/>
        <end position="81"/>
    </location>
</feature>
<feature type="region of interest" description="Disordered" evidence="1">
    <location>
        <begin position="52"/>
        <end position="104"/>
    </location>
</feature>
<gene>
    <name evidence="2" type="ORF">BG006_005052</name>
</gene>
<reference evidence="2" key="1">
    <citation type="journal article" date="2020" name="Fungal Divers.">
        <title>Resolving the Mortierellaceae phylogeny through synthesis of multi-gene phylogenetics and phylogenomics.</title>
        <authorList>
            <person name="Vandepol N."/>
            <person name="Liber J."/>
            <person name="Desiro A."/>
            <person name="Na H."/>
            <person name="Kennedy M."/>
            <person name="Barry K."/>
            <person name="Grigoriev I.V."/>
            <person name="Miller A.N."/>
            <person name="O'Donnell K."/>
            <person name="Stajich J.E."/>
            <person name="Bonito G."/>
        </authorList>
    </citation>
    <scope>NUCLEOTIDE SEQUENCE</scope>
    <source>
        <strain evidence="2">NVP1</strain>
    </source>
</reference>
<evidence type="ECO:0000256" key="1">
    <source>
        <dbReference type="SAM" id="MobiDB-lite"/>
    </source>
</evidence>
<organism evidence="2 3">
    <name type="scientific">Podila minutissima</name>
    <dbReference type="NCBI Taxonomy" id="64525"/>
    <lineage>
        <taxon>Eukaryota</taxon>
        <taxon>Fungi</taxon>
        <taxon>Fungi incertae sedis</taxon>
        <taxon>Mucoromycota</taxon>
        <taxon>Mortierellomycotina</taxon>
        <taxon>Mortierellomycetes</taxon>
        <taxon>Mortierellales</taxon>
        <taxon>Mortierellaceae</taxon>
        <taxon>Podila</taxon>
    </lineage>
</organism>
<feature type="compositionally biased region" description="Gly residues" evidence="1">
    <location>
        <begin position="93"/>
        <end position="104"/>
    </location>
</feature>
<dbReference type="EMBL" id="JAAAUY010002821">
    <property type="protein sequence ID" value="KAF9309606.1"/>
    <property type="molecule type" value="Genomic_DNA"/>
</dbReference>
<feature type="non-terminal residue" evidence="2">
    <location>
        <position position="1"/>
    </location>
</feature>
<keyword evidence="3" id="KW-1185">Reference proteome</keyword>
<dbReference type="Proteomes" id="UP000696485">
    <property type="component" value="Unassembled WGS sequence"/>
</dbReference>
<dbReference type="AlphaFoldDB" id="A0A9P5SAB7"/>
<feature type="non-terminal residue" evidence="2">
    <location>
        <position position="104"/>
    </location>
</feature>
<name>A0A9P5SAB7_9FUNG</name>
<evidence type="ECO:0000313" key="3">
    <source>
        <dbReference type="Proteomes" id="UP000696485"/>
    </source>
</evidence>